<dbReference type="AlphaFoldDB" id="K0RDK3"/>
<evidence type="ECO:0000313" key="3">
    <source>
        <dbReference type="Proteomes" id="UP000266841"/>
    </source>
</evidence>
<name>K0RDK3_THAOC</name>
<accession>K0RDK3</accession>
<feature type="region of interest" description="Disordered" evidence="1">
    <location>
        <begin position="1"/>
        <end position="22"/>
    </location>
</feature>
<comment type="caution">
    <text evidence="2">The sequence shown here is derived from an EMBL/GenBank/DDBJ whole genome shotgun (WGS) entry which is preliminary data.</text>
</comment>
<protein>
    <submittedName>
        <fullName evidence="2">Uncharacterized protein</fullName>
    </submittedName>
</protein>
<reference evidence="2 3" key="1">
    <citation type="journal article" date="2012" name="Genome Biol.">
        <title>Genome and low-iron response of an oceanic diatom adapted to chronic iron limitation.</title>
        <authorList>
            <person name="Lommer M."/>
            <person name="Specht M."/>
            <person name="Roy A.S."/>
            <person name="Kraemer L."/>
            <person name="Andreson R."/>
            <person name="Gutowska M.A."/>
            <person name="Wolf J."/>
            <person name="Bergner S.V."/>
            <person name="Schilhabel M.B."/>
            <person name="Klostermeier U.C."/>
            <person name="Beiko R.G."/>
            <person name="Rosenstiel P."/>
            <person name="Hippler M."/>
            <person name="Laroche J."/>
        </authorList>
    </citation>
    <scope>NUCLEOTIDE SEQUENCE [LARGE SCALE GENOMIC DNA]</scope>
    <source>
        <strain evidence="2 3">CCMP1005</strain>
    </source>
</reference>
<dbReference type="EMBL" id="AGNL01047312">
    <property type="protein sequence ID" value="EJK47136.1"/>
    <property type="molecule type" value="Genomic_DNA"/>
</dbReference>
<gene>
    <name evidence="2" type="ORF">THAOC_34168</name>
</gene>
<feature type="region of interest" description="Disordered" evidence="1">
    <location>
        <begin position="71"/>
        <end position="95"/>
    </location>
</feature>
<sequence>MLTNTNVEVGSRRDHLRSIHRRPASADKEISLPPLWRHTDGACKSGLAFSQSPLHRSRPNQWSRFTTVGLRDGSEGRKRKLEVSNNNEGSPVASDDMGLKALLDQHLDQMRRMQSQIEGVVAVNSTLQARLDGQTESQAQEVNELREKCGAVHWKDPSGCLGRTSAGRTRPQISCTATGSSRDATTNTLTIWKKRYLWKDVSGVSKRTWVELIRNEEDTNCNCLDY</sequence>
<keyword evidence="3" id="KW-1185">Reference proteome</keyword>
<dbReference type="Proteomes" id="UP000266841">
    <property type="component" value="Unassembled WGS sequence"/>
</dbReference>
<proteinExistence type="predicted"/>
<organism evidence="2 3">
    <name type="scientific">Thalassiosira oceanica</name>
    <name type="common">Marine diatom</name>
    <dbReference type="NCBI Taxonomy" id="159749"/>
    <lineage>
        <taxon>Eukaryota</taxon>
        <taxon>Sar</taxon>
        <taxon>Stramenopiles</taxon>
        <taxon>Ochrophyta</taxon>
        <taxon>Bacillariophyta</taxon>
        <taxon>Coscinodiscophyceae</taxon>
        <taxon>Thalassiosirophycidae</taxon>
        <taxon>Thalassiosirales</taxon>
        <taxon>Thalassiosiraceae</taxon>
        <taxon>Thalassiosira</taxon>
    </lineage>
</organism>
<evidence type="ECO:0000313" key="2">
    <source>
        <dbReference type="EMBL" id="EJK47136.1"/>
    </source>
</evidence>
<evidence type="ECO:0000256" key="1">
    <source>
        <dbReference type="SAM" id="MobiDB-lite"/>
    </source>
</evidence>